<keyword evidence="2" id="KW-1185">Reference proteome</keyword>
<name>A0A430FAI0_9BIFI</name>
<dbReference type="Proteomes" id="UP000288052">
    <property type="component" value="Unassembled WGS sequence"/>
</dbReference>
<evidence type="ECO:0000313" key="2">
    <source>
        <dbReference type="Proteomes" id="UP000288052"/>
    </source>
</evidence>
<dbReference type="AlphaFoldDB" id="A0A430FAI0"/>
<protein>
    <submittedName>
        <fullName evidence="1">Uncharacterized protein</fullName>
    </submittedName>
</protein>
<proteinExistence type="predicted"/>
<gene>
    <name evidence="1" type="ORF">D2E22_0297</name>
</gene>
<dbReference type="EMBL" id="QXGI01000001">
    <property type="protein sequence ID" value="RSX49836.1"/>
    <property type="molecule type" value="Genomic_DNA"/>
</dbReference>
<evidence type="ECO:0000313" key="1">
    <source>
        <dbReference type="EMBL" id="RSX49836.1"/>
    </source>
</evidence>
<reference evidence="1 2" key="1">
    <citation type="submission" date="2018-09" db="EMBL/GenBank/DDBJ databases">
        <title>Characterization of the phylogenetic diversity of five novel species belonging to the genus Bifidobacterium.</title>
        <authorList>
            <person name="Lugli G.A."/>
            <person name="Duranti S."/>
            <person name="Milani C."/>
        </authorList>
    </citation>
    <scope>NUCLEOTIDE SEQUENCE [LARGE SCALE GENOMIC DNA]</scope>
    <source>
        <strain evidence="1 2">2020B</strain>
    </source>
</reference>
<comment type="caution">
    <text evidence="1">The sequence shown here is derived from an EMBL/GenBank/DDBJ whole genome shotgun (WGS) entry which is preliminary data.</text>
</comment>
<accession>A0A430FAI0</accession>
<sequence>MDAGTDAVVCGPLAVTIMPDGSAVVRMTASGGATAVASLTCAELETFEYELRRRLDESR</sequence>
<organism evidence="1 2">
    <name type="scientific">Bifidobacterium castoris</name>
    <dbReference type="NCBI Taxonomy" id="2306972"/>
    <lineage>
        <taxon>Bacteria</taxon>
        <taxon>Bacillati</taxon>
        <taxon>Actinomycetota</taxon>
        <taxon>Actinomycetes</taxon>
        <taxon>Bifidobacteriales</taxon>
        <taxon>Bifidobacteriaceae</taxon>
        <taxon>Bifidobacterium</taxon>
    </lineage>
</organism>